<dbReference type="InterPro" id="IPR002686">
    <property type="entry name" value="Transposase_17"/>
</dbReference>
<dbReference type="Proteomes" id="UP000250223">
    <property type="component" value="Unassembled WGS sequence"/>
</dbReference>
<organism evidence="2 3">
    <name type="scientific">Clostridium cochlearium</name>
    <dbReference type="NCBI Taxonomy" id="1494"/>
    <lineage>
        <taxon>Bacteria</taxon>
        <taxon>Bacillati</taxon>
        <taxon>Bacillota</taxon>
        <taxon>Clostridia</taxon>
        <taxon>Eubacteriales</taxon>
        <taxon>Clostridiaceae</taxon>
        <taxon>Clostridium</taxon>
    </lineage>
</organism>
<dbReference type="RefSeq" id="WP_111921520.1">
    <property type="nucleotide sequence ID" value="NZ_JAKNIC010000015.1"/>
</dbReference>
<feature type="domain" description="Transposase IS200-like" evidence="1">
    <location>
        <begin position="9"/>
        <end position="123"/>
    </location>
</feature>
<dbReference type="GO" id="GO:0003677">
    <property type="term" value="F:DNA binding"/>
    <property type="evidence" value="ECO:0007669"/>
    <property type="project" value="InterPro"/>
</dbReference>
<sequence>MARSARKKSDFSIFHIIVKSISDVLLFKSNDDKNFYLSLIKHYQYIYKFKVYSYCLMSNHAHFIIDVNGADISKIMHCINFRYALYFNKKYKRKGPLFLDRFKSKIVHNEQYLINLSAYIHKNPLSISKYRNCIEKYTYSSLCVFLGFKKDKFEILDEDFIMQLFSSDVKKARKQYLKLVFIIDENTLNNQNIENEKASYNSNRNIISRSFDPEHILEFISDVVKKKENLFKNNCKNKNDISLTILLMRCLCDFTYAKICKVINISEYKACKLCDNAVNLLKLNPNFKNIIEDFISIYTPLAQ</sequence>
<dbReference type="EMBL" id="UAWC01000021">
    <property type="protein sequence ID" value="SQB35009.1"/>
    <property type="molecule type" value="Genomic_DNA"/>
</dbReference>
<accession>A0A2X2YAR5</accession>
<gene>
    <name evidence="2" type="ORF">NCTC13028_01605</name>
</gene>
<dbReference type="Pfam" id="PF01797">
    <property type="entry name" value="Y1_Tnp"/>
    <property type="match status" value="1"/>
</dbReference>
<evidence type="ECO:0000313" key="3">
    <source>
        <dbReference type="Proteomes" id="UP000250223"/>
    </source>
</evidence>
<dbReference type="InterPro" id="IPR036515">
    <property type="entry name" value="Transposase_17_sf"/>
</dbReference>
<dbReference type="Gene3D" id="3.30.70.1290">
    <property type="entry name" value="Transposase IS200-like"/>
    <property type="match status" value="1"/>
</dbReference>
<dbReference type="PANTHER" id="PTHR34322">
    <property type="entry name" value="TRANSPOSASE, Y1_TNP DOMAIN-CONTAINING"/>
    <property type="match status" value="1"/>
</dbReference>
<evidence type="ECO:0000313" key="2">
    <source>
        <dbReference type="EMBL" id="SQB35009.1"/>
    </source>
</evidence>
<evidence type="ECO:0000259" key="1">
    <source>
        <dbReference type="SMART" id="SM01321"/>
    </source>
</evidence>
<reference evidence="2 3" key="1">
    <citation type="submission" date="2018-06" db="EMBL/GenBank/DDBJ databases">
        <authorList>
            <consortium name="Pathogen Informatics"/>
            <person name="Doyle S."/>
        </authorList>
    </citation>
    <scope>NUCLEOTIDE SEQUENCE [LARGE SCALE GENOMIC DNA]</scope>
    <source>
        <strain evidence="2 3">NCTC13028</strain>
    </source>
</reference>
<dbReference type="PANTHER" id="PTHR34322:SF2">
    <property type="entry name" value="TRANSPOSASE IS200-LIKE DOMAIN-CONTAINING PROTEIN"/>
    <property type="match status" value="1"/>
</dbReference>
<protein>
    <submittedName>
        <fullName evidence="2">Transposase IS200-family protein</fullName>
    </submittedName>
</protein>
<name>A0A2X2YAR5_CLOCO</name>
<dbReference type="AlphaFoldDB" id="A0A2X2YAR5"/>
<dbReference type="GO" id="GO:0004803">
    <property type="term" value="F:transposase activity"/>
    <property type="evidence" value="ECO:0007669"/>
    <property type="project" value="InterPro"/>
</dbReference>
<dbReference type="SMART" id="SM01321">
    <property type="entry name" value="Y1_Tnp"/>
    <property type="match status" value="1"/>
</dbReference>
<dbReference type="SUPFAM" id="SSF143422">
    <property type="entry name" value="Transposase IS200-like"/>
    <property type="match status" value="1"/>
</dbReference>
<proteinExistence type="predicted"/>
<dbReference type="GO" id="GO:0006313">
    <property type="term" value="P:DNA transposition"/>
    <property type="evidence" value="ECO:0007669"/>
    <property type="project" value="InterPro"/>
</dbReference>